<evidence type="ECO:0000313" key="1">
    <source>
        <dbReference type="EMBL" id="KAF2663251.1"/>
    </source>
</evidence>
<dbReference type="EMBL" id="MU004246">
    <property type="protein sequence ID" value="KAF2663251.1"/>
    <property type="molecule type" value="Genomic_DNA"/>
</dbReference>
<proteinExistence type="predicted"/>
<keyword evidence="2" id="KW-1185">Reference proteome</keyword>
<accession>A0A6A6TVA1</accession>
<evidence type="ECO:0008006" key="3">
    <source>
        <dbReference type="Google" id="ProtNLM"/>
    </source>
</evidence>
<dbReference type="Proteomes" id="UP000799302">
    <property type="component" value="Unassembled WGS sequence"/>
</dbReference>
<organism evidence="1 2">
    <name type="scientific">Microthyrium microscopicum</name>
    <dbReference type="NCBI Taxonomy" id="703497"/>
    <lineage>
        <taxon>Eukaryota</taxon>
        <taxon>Fungi</taxon>
        <taxon>Dikarya</taxon>
        <taxon>Ascomycota</taxon>
        <taxon>Pezizomycotina</taxon>
        <taxon>Dothideomycetes</taxon>
        <taxon>Dothideomycetes incertae sedis</taxon>
        <taxon>Microthyriales</taxon>
        <taxon>Microthyriaceae</taxon>
        <taxon>Microthyrium</taxon>
    </lineage>
</organism>
<sequence length="368" mass="41024">MAQSDNAPELSSAQLSSPIMNLPTEIMLELAAQLHNLEDLHYLSSTNKHIRDQLSLVTPNTILGLTLRSNSQCFKLGQNHQKFAYEPLPVIALVVDQLIGWAARSNKHMETLSSALATGFGSVALSTTGTIYQDFTQNLKSSGTVLDLCLKHCGLTMSTIRNLIPHHATAGVFFHELELMGELQDGLTSNRPTQNHAAALIYYQVIYGALFLPNLTAVLDPHAPESPGLGLESRLKFMTICVNSDADIQTLQATILWHRVMQGRGSLQSRNNWREVMFDNLHIFRGLETFGIMSNNSPEQTEDRMAEYRTQIDVLAEPAHISYEVSESIVLSLPMWPEIEMDAHAAKHIRIEAELHMTRQASRSLDQQ</sequence>
<evidence type="ECO:0000313" key="2">
    <source>
        <dbReference type="Proteomes" id="UP000799302"/>
    </source>
</evidence>
<name>A0A6A6TVA1_9PEZI</name>
<reference evidence="1" key="1">
    <citation type="journal article" date="2020" name="Stud. Mycol.">
        <title>101 Dothideomycetes genomes: a test case for predicting lifestyles and emergence of pathogens.</title>
        <authorList>
            <person name="Haridas S."/>
            <person name="Albert R."/>
            <person name="Binder M."/>
            <person name="Bloem J."/>
            <person name="Labutti K."/>
            <person name="Salamov A."/>
            <person name="Andreopoulos B."/>
            <person name="Baker S."/>
            <person name="Barry K."/>
            <person name="Bills G."/>
            <person name="Bluhm B."/>
            <person name="Cannon C."/>
            <person name="Castanera R."/>
            <person name="Culley D."/>
            <person name="Daum C."/>
            <person name="Ezra D."/>
            <person name="Gonzalez J."/>
            <person name="Henrissat B."/>
            <person name="Kuo A."/>
            <person name="Liang C."/>
            <person name="Lipzen A."/>
            <person name="Lutzoni F."/>
            <person name="Magnuson J."/>
            <person name="Mondo S."/>
            <person name="Nolan M."/>
            <person name="Ohm R."/>
            <person name="Pangilinan J."/>
            <person name="Park H.-J."/>
            <person name="Ramirez L."/>
            <person name="Alfaro M."/>
            <person name="Sun H."/>
            <person name="Tritt A."/>
            <person name="Yoshinaga Y."/>
            <person name="Zwiers L.-H."/>
            <person name="Turgeon B."/>
            <person name="Goodwin S."/>
            <person name="Spatafora J."/>
            <person name="Crous P."/>
            <person name="Grigoriev I."/>
        </authorList>
    </citation>
    <scope>NUCLEOTIDE SEQUENCE</scope>
    <source>
        <strain evidence="1">CBS 115976</strain>
    </source>
</reference>
<protein>
    <recommendedName>
        <fullName evidence="3">F-box domain-containing protein</fullName>
    </recommendedName>
</protein>
<gene>
    <name evidence="1" type="ORF">BT63DRAFT_123274</name>
</gene>
<dbReference type="AlphaFoldDB" id="A0A6A6TVA1"/>